<dbReference type="PANTHER" id="PTHR43289">
    <property type="entry name" value="MITOGEN-ACTIVATED PROTEIN KINASE KINASE KINASE 20-RELATED"/>
    <property type="match status" value="1"/>
</dbReference>
<keyword evidence="9" id="KW-1185">Reference proteome</keyword>
<dbReference type="PROSITE" id="PS00109">
    <property type="entry name" value="PROTEIN_KINASE_TYR"/>
    <property type="match status" value="1"/>
</dbReference>
<evidence type="ECO:0000259" key="7">
    <source>
        <dbReference type="PROSITE" id="PS50011"/>
    </source>
</evidence>
<feature type="region of interest" description="Disordered" evidence="6">
    <location>
        <begin position="345"/>
        <end position="364"/>
    </location>
</feature>
<dbReference type="InterPro" id="IPR011009">
    <property type="entry name" value="Kinase-like_dom_sf"/>
</dbReference>
<dbReference type="Pfam" id="PF00069">
    <property type="entry name" value="Pkinase"/>
    <property type="match status" value="1"/>
</dbReference>
<dbReference type="PROSITE" id="PS00107">
    <property type="entry name" value="PROTEIN_KINASE_ATP"/>
    <property type="match status" value="1"/>
</dbReference>
<dbReference type="InterPro" id="IPR011047">
    <property type="entry name" value="Quinoprotein_ADH-like_sf"/>
</dbReference>
<dbReference type="CDD" id="cd14014">
    <property type="entry name" value="STKc_PknB_like"/>
    <property type="match status" value="1"/>
</dbReference>
<keyword evidence="3" id="KW-0418">Kinase</keyword>
<dbReference type="GO" id="GO:0005524">
    <property type="term" value="F:ATP binding"/>
    <property type="evidence" value="ECO:0007669"/>
    <property type="project" value="UniProtKB-UniRule"/>
</dbReference>
<gene>
    <name evidence="8" type="ORF">HNR73_006611</name>
</gene>
<dbReference type="SUPFAM" id="SSF56112">
    <property type="entry name" value="Protein kinase-like (PK-like)"/>
    <property type="match status" value="1"/>
</dbReference>
<reference evidence="8 9" key="1">
    <citation type="submission" date="2020-08" db="EMBL/GenBank/DDBJ databases">
        <title>Genomic Encyclopedia of Type Strains, Phase IV (KMG-IV): sequencing the most valuable type-strain genomes for metagenomic binning, comparative biology and taxonomic classification.</title>
        <authorList>
            <person name="Goeker M."/>
        </authorList>
    </citation>
    <scope>NUCLEOTIDE SEQUENCE [LARGE SCALE GENOMIC DNA]</scope>
    <source>
        <strain evidence="8 9">YIM 65646</strain>
    </source>
</reference>
<dbReference type="Gene3D" id="2.130.10.10">
    <property type="entry name" value="YVTN repeat-like/Quinoprotein amine dehydrogenase"/>
    <property type="match status" value="2"/>
</dbReference>
<dbReference type="SUPFAM" id="SSF50998">
    <property type="entry name" value="Quinoprotein alcohol dehydrogenase-like"/>
    <property type="match status" value="1"/>
</dbReference>
<dbReference type="Pfam" id="PF13360">
    <property type="entry name" value="PQQ_2"/>
    <property type="match status" value="1"/>
</dbReference>
<evidence type="ECO:0000256" key="3">
    <source>
        <dbReference type="ARBA" id="ARBA00022777"/>
    </source>
</evidence>
<evidence type="ECO:0000256" key="6">
    <source>
        <dbReference type="SAM" id="MobiDB-lite"/>
    </source>
</evidence>
<dbReference type="InterPro" id="IPR015943">
    <property type="entry name" value="WD40/YVTN_repeat-like_dom_sf"/>
</dbReference>
<comment type="caution">
    <text evidence="8">The sequence shown here is derived from an EMBL/GenBank/DDBJ whole genome shotgun (WGS) entry which is preliminary data.</text>
</comment>
<sequence>MQPLRDGDPRAVGAYELRARLGQGGMGVVYFGLAPDRRPVAVKVIGEWVAHDRDFRARFHREVTAARRVTGPFTAAVLDDDPDAELPWLATEYLAGLSLHEAVAATGALPRATTRVLARGLAEALASIHAAGVVHRDLTPQNIMLTDDGPRVIDFGIARPEGAAAITEVGAAIGTRKYMSPEHLAGRRSGTPGDVYSLGAVLVFAATGSAPAPATGAWRRRLADRRVADLIDRCLGREPATRPSAAEVLDILDGPPVSLRGTGWLPRRVAERIHDRTERARVSREEFTVGLSVMAAETLDPPGEPTEEPRAPGRVPRRALIAGTGALLAAGTVWALTARHRSPGATLHAGASASPGAAGPPPSPTVLWRTQVSDFYPDLAVAGGVVLAHEDETLHGLSPDTGEILWKRDALTHTVAGGVPYIMDSSTFPWSLSALRPGTGEKAWNRDLDGGFAAPGPVTTGAVLAYGGETTSAVAVANGAPRWTVKVNSERGIAAGDGIVAALDTALIALDARTGEKRWTYAFTPNQVAGLTLGDGLVFAGDGEGVLHAVRTEDGELAWSRQVGFTGSAVFGDGVVHVCDFLGNTAALLAATGATLWTATIGAGEGRFYGHANTLGLIGGTLLVTATDKSLRALDRTNGDPLWTYAADVTPTSAAVATGGLYFAGTRDGHVVALEPPTGGADATAPGR</sequence>
<evidence type="ECO:0000313" key="9">
    <source>
        <dbReference type="Proteomes" id="UP000548476"/>
    </source>
</evidence>
<proteinExistence type="predicted"/>
<keyword evidence="4 5" id="KW-0067">ATP-binding</keyword>
<organism evidence="8 9">
    <name type="scientific">Phytomonospora endophytica</name>
    <dbReference type="NCBI Taxonomy" id="714109"/>
    <lineage>
        <taxon>Bacteria</taxon>
        <taxon>Bacillati</taxon>
        <taxon>Actinomycetota</taxon>
        <taxon>Actinomycetes</taxon>
        <taxon>Micromonosporales</taxon>
        <taxon>Micromonosporaceae</taxon>
        <taxon>Phytomonospora</taxon>
    </lineage>
</organism>
<dbReference type="GO" id="GO:0004674">
    <property type="term" value="F:protein serine/threonine kinase activity"/>
    <property type="evidence" value="ECO:0007669"/>
    <property type="project" value="TreeGrafter"/>
</dbReference>
<dbReference type="Gene3D" id="3.30.200.20">
    <property type="entry name" value="Phosphorylase Kinase, domain 1"/>
    <property type="match status" value="1"/>
</dbReference>
<dbReference type="InterPro" id="IPR018391">
    <property type="entry name" value="PQQ_b-propeller_rpt"/>
</dbReference>
<dbReference type="Proteomes" id="UP000548476">
    <property type="component" value="Unassembled WGS sequence"/>
</dbReference>
<dbReference type="InterPro" id="IPR017441">
    <property type="entry name" value="Protein_kinase_ATP_BS"/>
</dbReference>
<dbReference type="PROSITE" id="PS50011">
    <property type="entry name" value="PROTEIN_KINASE_DOM"/>
    <property type="match status" value="1"/>
</dbReference>
<keyword evidence="1" id="KW-0808">Transferase</keyword>
<keyword evidence="2 5" id="KW-0547">Nucleotide-binding</keyword>
<evidence type="ECO:0000256" key="4">
    <source>
        <dbReference type="ARBA" id="ARBA00022840"/>
    </source>
</evidence>
<dbReference type="InterPro" id="IPR008266">
    <property type="entry name" value="Tyr_kinase_AS"/>
</dbReference>
<protein>
    <submittedName>
        <fullName evidence="8">Outer membrane protein assembly factor BamB</fullName>
    </submittedName>
</protein>
<dbReference type="SMART" id="SM00564">
    <property type="entry name" value="PQQ"/>
    <property type="match status" value="6"/>
</dbReference>
<evidence type="ECO:0000256" key="2">
    <source>
        <dbReference type="ARBA" id="ARBA00022741"/>
    </source>
</evidence>
<accession>A0A841FR92</accession>
<dbReference type="AlphaFoldDB" id="A0A841FR92"/>
<dbReference type="RefSeq" id="WP_184791509.1">
    <property type="nucleotide sequence ID" value="NZ_BONT01000060.1"/>
</dbReference>
<feature type="binding site" evidence="5">
    <location>
        <position position="43"/>
    </location>
    <ligand>
        <name>ATP</name>
        <dbReference type="ChEBI" id="CHEBI:30616"/>
    </ligand>
</feature>
<dbReference type="Gene3D" id="1.10.510.10">
    <property type="entry name" value="Transferase(Phosphotransferase) domain 1"/>
    <property type="match status" value="1"/>
</dbReference>
<evidence type="ECO:0000256" key="1">
    <source>
        <dbReference type="ARBA" id="ARBA00022679"/>
    </source>
</evidence>
<dbReference type="InterPro" id="IPR000719">
    <property type="entry name" value="Prot_kinase_dom"/>
</dbReference>
<dbReference type="EMBL" id="JACHGT010000018">
    <property type="protein sequence ID" value="MBB6038725.1"/>
    <property type="molecule type" value="Genomic_DNA"/>
</dbReference>
<dbReference type="InterPro" id="IPR002372">
    <property type="entry name" value="PQQ_rpt_dom"/>
</dbReference>
<evidence type="ECO:0000313" key="8">
    <source>
        <dbReference type="EMBL" id="MBB6038725.1"/>
    </source>
</evidence>
<dbReference type="PANTHER" id="PTHR43289:SF34">
    <property type="entry name" value="SERINE_THREONINE-PROTEIN KINASE YBDM-RELATED"/>
    <property type="match status" value="1"/>
</dbReference>
<feature type="domain" description="Protein kinase" evidence="7">
    <location>
        <begin position="15"/>
        <end position="265"/>
    </location>
</feature>
<evidence type="ECO:0000256" key="5">
    <source>
        <dbReference type="PROSITE-ProRule" id="PRU10141"/>
    </source>
</evidence>
<name>A0A841FR92_9ACTN</name>